<reference evidence="8" key="1">
    <citation type="journal article" date="2014" name="Front. Microbiol.">
        <title>High frequency of phylogenetically diverse reductive dehalogenase-homologous genes in deep subseafloor sedimentary metagenomes.</title>
        <authorList>
            <person name="Kawai M."/>
            <person name="Futagami T."/>
            <person name="Toyoda A."/>
            <person name="Takaki Y."/>
            <person name="Nishi S."/>
            <person name="Hori S."/>
            <person name="Arai W."/>
            <person name="Tsubouchi T."/>
            <person name="Morono Y."/>
            <person name="Uchiyama I."/>
            <person name="Ito T."/>
            <person name="Fujiyama A."/>
            <person name="Inagaki F."/>
            <person name="Takami H."/>
        </authorList>
    </citation>
    <scope>NUCLEOTIDE SEQUENCE</scope>
    <source>
        <strain evidence="8">Expedition CK06-06</strain>
    </source>
</reference>
<evidence type="ECO:0000313" key="8">
    <source>
        <dbReference type="EMBL" id="GAH80098.1"/>
    </source>
</evidence>
<dbReference type="FunFam" id="3.30.63.10:FF:000002">
    <property type="entry name" value="Guanylate kinase 1"/>
    <property type="match status" value="1"/>
</dbReference>
<dbReference type="GO" id="GO:0005524">
    <property type="term" value="F:ATP binding"/>
    <property type="evidence" value="ECO:0007669"/>
    <property type="project" value="UniProtKB-KW"/>
</dbReference>
<dbReference type="SUPFAM" id="SSF52540">
    <property type="entry name" value="P-loop containing nucleoside triphosphate hydrolases"/>
    <property type="match status" value="1"/>
</dbReference>
<dbReference type="PROSITE" id="PS50052">
    <property type="entry name" value="GUANYLATE_KINASE_2"/>
    <property type="match status" value="1"/>
</dbReference>
<dbReference type="CDD" id="cd00071">
    <property type="entry name" value="GMPK"/>
    <property type="match status" value="1"/>
</dbReference>
<dbReference type="GO" id="GO:0004385">
    <property type="term" value="F:GMP kinase activity"/>
    <property type="evidence" value="ECO:0007669"/>
    <property type="project" value="UniProtKB-EC"/>
</dbReference>
<dbReference type="PANTHER" id="PTHR23117">
    <property type="entry name" value="GUANYLATE KINASE-RELATED"/>
    <property type="match status" value="1"/>
</dbReference>
<feature type="non-terminal residue" evidence="8">
    <location>
        <position position="1"/>
    </location>
</feature>
<evidence type="ECO:0000256" key="1">
    <source>
        <dbReference type="ARBA" id="ARBA00005790"/>
    </source>
</evidence>
<evidence type="ECO:0000256" key="3">
    <source>
        <dbReference type="ARBA" id="ARBA00022679"/>
    </source>
</evidence>
<organism evidence="8">
    <name type="scientific">marine sediment metagenome</name>
    <dbReference type="NCBI Taxonomy" id="412755"/>
    <lineage>
        <taxon>unclassified sequences</taxon>
        <taxon>metagenomes</taxon>
        <taxon>ecological metagenomes</taxon>
    </lineage>
</organism>
<feature type="non-terminal residue" evidence="8">
    <location>
        <position position="166"/>
    </location>
</feature>
<evidence type="ECO:0000256" key="2">
    <source>
        <dbReference type="ARBA" id="ARBA00012961"/>
    </source>
</evidence>
<name>X1KDG6_9ZZZZ</name>
<dbReference type="InterPro" id="IPR008145">
    <property type="entry name" value="GK/Ca_channel_bsu"/>
</dbReference>
<evidence type="ECO:0000256" key="5">
    <source>
        <dbReference type="ARBA" id="ARBA00022777"/>
    </source>
</evidence>
<dbReference type="EMBL" id="BARU01044671">
    <property type="protein sequence ID" value="GAH80098.1"/>
    <property type="molecule type" value="Genomic_DNA"/>
</dbReference>
<feature type="domain" description="Guanylate kinase-like" evidence="7">
    <location>
        <begin position="1"/>
        <end position="166"/>
    </location>
</feature>
<dbReference type="GO" id="GO:0005829">
    <property type="term" value="C:cytosol"/>
    <property type="evidence" value="ECO:0007669"/>
    <property type="project" value="TreeGrafter"/>
</dbReference>
<evidence type="ECO:0000256" key="6">
    <source>
        <dbReference type="ARBA" id="ARBA00022840"/>
    </source>
</evidence>
<keyword evidence="3" id="KW-0808">Transferase</keyword>
<dbReference type="PANTHER" id="PTHR23117:SF13">
    <property type="entry name" value="GUANYLATE KINASE"/>
    <property type="match status" value="1"/>
</dbReference>
<accession>X1KDG6</accession>
<sequence length="166" mass="19118">AVLTQMKQSGCPLEYITTVTTRSQRANERDNIDYHFVSTERFQEMIENRELLEWANVYGNWYGVPKEVVKRTLDKGQDIIAKVDVQGAATIKKILPQAVFIFLIPPSMEELGIRLEQRHTESSFDLALRIKTAWEEVKQLSLFDYIVVNKQGEIDQTVSQIEAIIT</sequence>
<keyword evidence="4" id="KW-0547">Nucleotide-binding</keyword>
<dbReference type="InterPro" id="IPR027417">
    <property type="entry name" value="P-loop_NTPase"/>
</dbReference>
<comment type="caution">
    <text evidence="8">The sequence shown here is derived from an EMBL/GenBank/DDBJ whole genome shotgun (WGS) entry which is preliminary data.</text>
</comment>
<dbReference type="SMART" id="SM00072">
    <property type="entry name" value="GuKc"/>
    <property type="match status" value="1"/>
</dbReference>
<evidence type="ECO:0000259" key="7">
    <source>
        <dbReference type="PROSITE" id="PS50052"/>
    </source>
</evidence>
<comment type="similarity">
    <text evidence="1">Belongs to the guanylate kinase family.</text>
</comment>
<dbReference type="InterPro" id="IPR008144">
    <property type="entry name" value="Guanylate_kin-like_dom"/>
</dbReference>
<dbReference type="EC" id="2.7.4.8" evidence="2"/>
<dbReference type="Gene3D" id="3.30.63.10">
    <property type="entry name" value="Guanylate Kinase phosphate binding domain"/>
    <property type="match status" value="1"/>
</dbReference>
<dbReference type="Gene3D" id="3.40.50.300">
    <property type="entry name" value="P-loop containing nucleotide triphosphate hydrolases"/>
    <property type="match status" value="1"/>
</dbReference>
<keyword evidence="5" id="KW-0418">Kinase</keyword>
<proteinExistence type="inferred from homology"/>
<dbReference type="Pfam" id="PF00625">
    <property type="entry name" value="Guanylate_kin"/>
    <property type="match status" value="1"/>
</dbReference>
<keyword evidence="6" id="KW-0067">ATP-binding</keyword>
<dbReference type="InterPro" id="IPR017665">
    <property type="entry name" value="Guanylate_kinase"/>
</dbReference>
<dbReference type="AlphaFoldDB" id="X1KDG6"/>
<evidence type="ECO:0000256" key="4">
    <source>
        <dbReference type="ARBA" id="ARBA00022741"/>
    </source>
</evidence>
<gene>
    <name evidence="8" type="ORF">S03H2_68050</name>
</gene>
<protein>
    <recommendedName>
        <fullName evidence="2">guanylate kinase</fullName>
        <ecNumber evidence="2">2.7.4.8</ecNumber>
    </recommendedName>
</protein>
<dbReference type="NCBIfam" id="TIGR03263">
    <property type="entry name" value="guanyl_kin"/>
    <property type="match status" value="1"/>
</dbReference>